<dbReference type="NCBIfam" id="TIGR00250">
    <property type="entry name" value="RNAse_H_YqgF"/>
    <property type="match status" value="1"/>
</dbReference>
<evidence type="ECO:0000313" key="6">
    <source>
        <dbReference type="EMBL" id="BBO22421.1"/>
    </source>
</evidence>
<gene>
    <name evidence="6" type="ORF">NPRO_00160</name>
</gene>
<reference evidence="6" key="1">
    <citation type="journal article" name="DNA Res.">
        <title>The physiological potential of anammox bacteria as revealed by their core genome structure.</title>
        <authorList>
            <person name="Okubo T."/>
            <person name="Toyoda A."/>
            <person name="Fukuhara K."/>
            <person name="Uchiyama I."/>
            <person name="Harigaya Y."/>
            <person name="Kuroiwa M."/>
            <person name="Suzuki T."/>
            <person name="Murakami Y."/>
            <person name="Suwa Y."/>
            <person name="Takami H."/>
        </authorList>
    </citation>
    <scope>NUCLEOTIDE SEQUENCE</scope>
    <source>
        <strain evidence="6">317325-2</strain>
    </source>
</reference>
<dbReference type="InterPro" id="IPR006641">
    <property type="entry name" value="YqgF/RNaseH-like_dom"/>
</dbReference>
<name>A0A809S7P9_9BACT</name>
<evidence type="ECO:0000256" key="3">
    <source>
        <dbReference type="ARBA" id="ARBA00022722"/>
    </source>
</evidence>
<dbReference type="SUPFAM" id="SSF53098">
    <property type="entry name" value="Ribonuclease H-like"/>
    <property type="match status" value="1"/>
</dbReference>
<proteinExistence type="predicted"/>
<evidence type="ECO:0000256" key="4">
    <source>
        <dbReference type="ARBA" id="ARBA00022801"/>
    </source>
</evidence>
<dbReference type="KEGG" id="npy:NPRO_00160"/>
<protein>
    <submittedName>
        <fullName evidence="6">Holliday junction resolvase RuvX</fullName>
    </submittedName>
</protein>
<keyword evidence="2" id="KW-0690">Ribosome biogenesis</keyword>
<dbReference type="GO" id="GO:0004518">
    <property type="term" value="F:nuclease activity"/>
    <property type="evidence" value="ECO:0007669"/>
    <property type="project" value="UniProtKB-KW"/>
</dbReference>
<accession>A0A809S7P9</accession>
<evidence type="ECO:0000256" key="2">
    <source>
        <dbReference type="ARBA" id="ARBA00022517"/>
    </source>
</evidence>
<dbReference type="PANTHER" id="PTHR33317:SF4">
    <property type="entry name" value="POLYNUCLEOTIDYL TRANSFERASE, RIBONUCLEASE H-LIKE SUPERFAMILY PROTEIN"/>
    <property type="match status" value="1"/>
</dbReference>
<dbReference type="SMART" id="SM00732">
    <property type="entry name" value="YqgFc"/>
    <property type="match status" value="1"/>
</dbReference>
<evidence type="ECO:0000259" key="5">
    <source>
        <dbReference type="SMART" id="SM00732"/>
    </source>
</evidence>
<keyword evidence="3" id="KW-0540">Nuclease</keyword>
<evidence type="ECO:0000313" key="7">
    <source>
        <dbReference type="Proteomes" id="UP000662873"/>
    </source>
</evidence>
<dbReference type="PANTHER" id="PTHR33317">
    <property type="entry name" value="POLYNUCLEOTIDYL TRANSFERASE, RIBONUCLEASE H-LIKE SUPERFAMILY PROTEIN"/>
    <property type="match status" value="1"/>
</dbReference>
<dbReference type="InterPro" id="IPR037027">
    <property type="entry name" value="YqgF/RNaseH-like_dom_sf"/>
</dbReference>
<dbReference type="InterPro" id="IPR005227">
    <property type="entry name" value="YqgF"/>
</dbReference>
<sequence>MRVLGVDWGSARIGVAVAETEPFGGTLLPVIAASGSLAKDARRIAEVATSERVEAIVVGIPHNPLGSGKLERLCRKLAEGLRALGWAVHEVDESFSSQESEDALKEMSLSAPRVRFKIDSAAALRILSRYAHGE</sequence>
<dbReference type="GO" id="GO:0000967">
    <property type="term" value="P:rRNA 5'-end processing"/>
    <property type="evidence" value="ECO:0007669"/>
    <property type="project" value="TreeGrafter"/>
</dbReference>
<dbReference type="Pfam" id="PF03652">
    <property type="entry name" value="RuvX"/>
    <property type="match status" value="1"/>
</dbReference>
<dbReference type="Proteomes" id="UP000662873">
    <property type="component" value="Chromosome"/>
</dbReference>
<dbReference type="InterPro" id="IPR012337">
    <property type="entry name" value="RNaseH-like_sf"/>
</dbReference>
<dbReference type="AlphaFoldDB" id="A0A809S7P9"/>
<keyword evidence="1" id="KW-0963">Cytoplasm</keyword>
<dbReference type="EMBL" id="AP021858">
    <property type="protein sequence ID" value="BBO22421.1"/>
    <property type="molecule type" value="Genomic_DNA"/>
</dbReference>
<dbReference type="Gene3D" id="3.30.420.140">
    <property type="entry name" value="YqgF/RNase H-like domain"/>
    <property type="match status" value="1"/>
</dbReference>
<dbReference type="GO" id="GO:0016787">
    <property type="term" value="F:hydrolase activity"/>
    <property type="evidence" value="ECO:0007669"/>
    <property type="project" value="UniProtKB-KW"/>
</dbReference>
<dbReference type="CDD" id="cd16964">
    <property type="entry name" value="YqgF"/>
    <property type="match status" value="1"/>
</dbReference>
<feature type="domain" description="YqgF/RNase H-like" evidence="5">
    <location>
        <begin position="1"/>
        <end position="100"/>
    </location>
</feature>
<evidence type="ECO:0000256" key="1">
    <source>
        <dbReference type="ARBA" id="ARBA00022490"/>
    </source>
</evidence>
<keyword evidence="4" id="KW-0378">Hydrolase</keyword>
<organism evidence="6 7">
    <name type="scientific">Candidatus Nitrosymbiomonas proteolyticus</name>
    <dbReference type="NCBI Taxonomy" id="2608984"/>
    <lineage>
        <taxon>Bacteria</taxon>
        <taxon>Bacillati</taxon>
        <taxon>Armatimonadota</taxon>
        <taxon>Armatimonadota incertae sedis</taxon>
        <taxon>Candidatus Nitrosymbiomonas</taxon>
    </lineage>
</organism>